<keyword evidence="2" id="KW-1185">Reference proteome</keyword>
<gene>
    <name evidence="1" type="ORF">M9Y10_024150</name>
</gene>
<name>A0ABR2KX64_9EUKA</name>
<organism evidence="1 2">
    <name type="scientific">Tritrichomonas musculus</name>
    <dbReference type="NCBI Taxonomy" id="1915356"/>
    <lineage>
        <taxon>Eukaryota</taxon>
        <taxon>Metamonada</taxon>
        <taxon>Parabasalia</taxon>
        <taxon>Tritrichomonadida</taxon>
        <taxon>Tritrichomonadidae</taxon>
        <taxon>Tritrichomonas</taxon>
    </lineage>
</organism>
<accession>A0ABR2KX64</accession>
<comment type="caution">
    <text evidence="1">The sequence shown here is derived from an EMBL/GenBank/DDBJ whole genome shotgun (WGS) entry which is preliminary data.</text>
</comment>
<reference evidence="1 2" key="1">
    <citation type="submission" date="2024-04" db="EMBL/GenBank/DDBJ databases">
        <title>Tritrichomonas musculus Genome.</title>
        <authorList>
            <person name="Alves-Ferreira E."/>
            <person name="Grigg M."/>
            <person name="Lorenzi H."/>
            <person name="Galac M."/>
        </authorList>
    </citation>
    <scope>NUCLEOTIDE SEQUENCE [LARGE SCALE GENOMIC DNA]</scope>
    <source>
        <strain evidence="1 2">EAF2021</strain>
    </source>
</reference>
<sequence>MKIQSGDRQFSILSHPTKSTPLLSKVAIVSFELHWQRMRVLIHQIPKGLPTSTFSKKLGHSVVGEDRGMPRLERHHLHSLESKSYLLSLFYQRALNQNEVNFNKENSFAFGSADKY</sequence>
<dbReference type="EMBL" id="JAPFFF010000003">
    <property type="protein sequence ID" value="KAK8895680.1"/>
    <property type="molecule type" value="Genomic_DNA"/>
</dbReference>
<dbReference type="Proteomes" id="UP001470230">
    <property type="component" value="Unassembled WGS sequence"/>
</dbReference>
<evidence type="ECO:0000313" key="1">
    <source>
        <dbReference type="EMBL" id="KAK8895680.1"/>
    </source>
</evidence>
<proteinExistence type="predicted"/>
<evidence type="ECO:0000313" key="2">
    <source>
        <dbReference type="Proteomes" id="UP001470230"/>
    </source>
</evidence>
<protein>
    <submittedName>
        <fullName evidence="1">Uncharacterized protein</fullName>
    </submittedName>
</protein>